<dbReference type="GO" id="GO:0006564">
    <property type="term" value="P:L-serine biosynthetic process"/>
    <property type="evidence" value="ECO:0007669"/>
    <property type="project" value="InterPro"/>
</dbReference>
<evidence type="ECO:0000313" key="16">
    <source>
        <dbReference type="Proteomes" id="UP000026714"/>
    </source>
</evidence>
<dbReference type="eggNOG" id="COG0560">
    <property type="taxonomic scope" value="Bacteria"/>
</dbReference>
<comment type="caution">
    <text evidence="15">The sequence shown here is derived from an EMBL/GenBank/DDBJ whole genome shotgun (WGS) entry which is preliminary data.</text>
</comment>
<dbReference type="GO" id="GO:0004514">
    <property type="term" value="F:nicotinate-nucleotide diphosphorylase (carboxylating) activity"/>
    <property type="evidence" value="ECO:0007669"/>
    <property type="project" value="UniProtKB-EC"/>
</dbReference>
<dbReference type="AlphaFoldDB" id="A0A059KRC7"/>
<dbReference type="GO" id="GO:0034213">
    <property type="term" value="P:quinolinate catabolic process"/>
    <property type="evidence" value="ECO:0007669"/>
    <property type="project" value="TreeGrafter"/>
</dbReference>
<dbReference type="Gene3D" id="3.40.50.1000">
    <property type="entry name" value="HAD superfamily/HAD-like"/>
    <property type="match status" value="1"/>
</dbReference>
<dbReference type="NCBIfam" id="TIGR00338">
    <property type="entry name" value="serB"/>
    <property type="match status" value="1"/>
</dbReference>
<evidence type="ECO:0000256" key="9">
    <source>
        <dbReference type="ARBA" id="ARBA00022679"/>
    </source>
</evidence>
<dbReference type="NCBIfam" id="TIGR01488">
    <property type="entry name" value="HAD-SF-IB"/>
    <property type="match status" value="1"/>
</dbReference>
<feature type="active site" description="Proton donor" evidence="12">
    <location>
        <position position="318"/>
    </location>
</feature>
<dbReference type="GO" id="GO:0005737">
    <property type="term" value="C:cytoplasm"/>
    <property type="evidence" value="ECO:0007669"/>
    <property type="project" value="TreeGrafter"/>
</dbReference>
<dbReference type="InterPro" id="IPR037128">
    <property type="entry name" value="Quinolinate_PRibosylTase_N_sf"/>
</dbReference>
<dbReference type="InterPro" id="IPR022412">
    <property type="entry name" value="Quinolinate_PRibosylTrfase_N"/>
</dbReference>
<evidence type="ECO:0000256" key="2">
    <source>
        <dbReference type="ARBA" id="ARBA00004893"/>
    </source>
</evidence>
<dbReference type="SUPFAM" id="SSF51690">
    <property type="entry name" value="Nicotinate/Quinolinate PRTase C-terminal domain-like"/>
    <property type="match status" value="1"/>
</dbReference>
<organism evidence="15 16">
    <name type="scientific">Sphaerotilus natans subsp. natans DSM 6575</name>
    <dbReference type="NCBI Taxonomy" id="1286631"/>
    <lineage>
        <taxon>Bacteria</taxon>
        <taxon>Pseudomonadati</taxon>
        <taxon>Pseudomonadota</taxon>
        <taxon>Betaproteobacteria</taxon>
        <taxon>Burkholderiales</taxon>
        <taxon>Sphaerotilaceae</taxon>
        <taxon>Sphaerotilus</taxon>
    </lineage>
</organism>
<dbReference type="eggNOG" id="COG0157">
    <property type="taxonomic scope" value="Bacteria"/>
</dbReference>
<evidence type="ECO:0000256" key="11">
    <source>
        <dbReference type="ARBA" id="ARBA00033102"/>
    </source>
</evidence>
<dbReference type="NCBIfam" id="TIGR00078">
    <property type="entry name" value="nadC"/>
    <property type="match status" value="1"/>
</dbReference>
<dbReference type="PANTHER" id="PTHR32179">
    <property type="entry name" value="NICOTINATE-NUCLEOTIDE PYROPHOSPHORYLASE [CARBOXYLATING]"/>
    <property type="match status" value="1"/>
</dbReference>
<dbReference type="InterPro" id="IPR002638">
    <property type="entry name" value="Quinolinate_PRibosylTrfase_C"/>
</dbReference>
<comment type="similarity">
    <text evidence="3">Belongs to the HAD-like hydrolase superfamily. SerB family.</text>
</comment>
<evidence type="ECO:0000256" key="1">
    <source>
        <dbReference type="ARBA" id="ARBA00003237"/>
    </source>
</evidence>
<evidence type="ECO:0000256" key="12">
    <source>
        <dbReference type="PIRSR" id="PIRSR604469-1"/>
    </source>
</evidence>
<accession>A0A059KRC7</accession>
<keyword evidence="9" id="KW-0808">Transferase</keyword>
<comment type="function">
    <text evidence="1">Involved in the catabolism of quinolinic acid (QA).</text>
</comment>
<feature type="domain" description="Quinolinate phosphoribosyl transferase N-terminal" evidence="14">
    <location>
        <begin position="29"/>
        <end position="113"/>
    </location>
</feature>
<evidence type="ECO:0000256" key="4">
    <source>
        <dbReference type="ARBA" id="ARBA00009400"/>
    </source>
</evidence>
<evidence type="ECO:0000313" key="15">
    <source>
        <dbReference type="EMBL" id="KDB53794.1"/>
    </source>
</evidence>
<dbReference type="SFLD" id="SFLDF00029">
    <property type="entry name" value="phosphoserine_phosphatase"/>
    <property type="match status" value="1"/>
</dbReference>
<evidence type="ECO:0000259" key="13">
    <source>
        <dbReference type="Pfam" id="PF01729"/>
    </source>
</evidence>
<dbReference type="InterPro" id="IPR027277">
    <property type="entry name" value="NadC/ModD"/>
</dbReference>
<evidence type="ECO:0000256" key="10">
    <source>
        <dbReference type="ARBA" id="ARBA00031693"/>
    </source>
</evidence>
<evidence type="ECO:0000256" key="5">
    <source>
        <dbReference type="ARBA" id="ARBA00011944"/>
    </source>
</evidence>
<dbReference type="EC" id="2.4.2.19" evidence="5"/>
<keyword evidence="7" id="KW-0662">Pyridine nucleotide biosynthesis</keyword>
<feature type="domain" description="Quinolinate phosphoribosyl transferase C-terminal" evidence="13">
    <location>
        <begin position="115"/>
        <end position="284"/>
    </location>
</feature>
<dbReference type="InterPro" id="IPR023214">
    <property type="entry name" value="HAD_sf"/>
</dbReference>
<dbReference type="UniPathway" id="UPA00135">
    <property type="reaction ID" value="UER00198"/>
</dbReference>
<evidence type="ECO:0000256" key="6">
    <source>
        <dbReference type="ARBA" id="ARBA00015196"/>
    </source>
</evidence>
<dbReference type="Gene3D" id="3.20.20.70">
    <property type="entry name" value="Aldolase class I"/>
    <property type="match status" value="1"/>
</dbReference>
<dbReference type="EMBL" id="AZRA01000014">
    <property type="protein sequence ID" value="KDB53794.1"/>
    <property type="molecule type" value="Genomic_DNA"/>
</dbReference>
<dbReference type="InterPro" id="IPR036412">
    <property type="entry name" value="HAD-like_sf"/>
</dbReference>
<dbReference type="Pfam" id="PF01729">
    <property type="entry name" value="QRPTase_C"/>
    <property type="match status" value="1"/>
</dbReference>
<dbReference type="CDD" id="cd01572">
    <property type="entry name" value="QPRTase"/>
    <property type="match status" value="1"/>
</dbReference>
<dbReference type="GO" id="GO:0036424">
    <property type="term" value="F:L-phosphoserine phosphatase activity"/>
    <property type="evidence" value="ECO:0007669"/>
    <property type="project" value="InterPro"/>
</dbReference>
<name>A0A059KRC7_9BURK</name>
<gene>
    <name evidence="15" type="ORF">X805_05840</name>
</gene>
<protein>
    <recommendedName>
        <fullName evidence="6">Phosphoserine phosphatase</fullName>
        <ecNumber evidence="5">2.4.2.19</ecNumber>
    </recommendedName>
    <alternativeName>
        <fullName evidence="10">O-phosphoserine phosphohydrolase</fullName>
    </alternativeName>
    <alternativeName>
        <fullName evidence="11">Quinolinate phosphoribosyltransferase [decarboxylating]</fullName>
    </alternativeName>
</protein>
<dbReference type="UniPathway" id="UPA00253">
    <property type="reaction ID" value="UER00331"/>
</dbReference>
<dbReference type="SUPFAM" id="SSF56784">
    <property type="entry name" value="HAD-like"/>
    <property type="match status" value="1"/>
</dbReference>
<dbReference type="SFLD" id="SFLDS00003">
    <property type="entry name" value="Haloacid_Dehalogenase"/>
    <property type="match status" value="1"/>
</dbReference>
<dbReference type="InterPro" id="IPR004469">
    <property type="entry name" value="PSP"/>
</dbReference>
<evidence type="ECO:0000256" key="3">
    <source>
        <dbReference type="ARBA" id="ARBA00009184"/>
    </source>
</evidence>
<feature type="active site" description="Nucleophile" evidence="12">
    <location>
        <position position="316"/>
    </location>
</feature>
<dbReference type="InterPro" id="IPR004393">
    <property type="entry name" value="NadC"/>
</dbReference>
<dbReference type="FunFam" id="3.20.20.70:FF:000030">
    <property type="entry name" value="Nicotinate-nucleotide pyrophosphorylase, carboxylating"/>
    <property type="match status" value="1"/>
</dbReference>
<dbReference type="SUPFAM" id="SSF54675">
    <property type="entry name" value="Nicotinate/Quinolinate PRTase N-terminal domain-like"/>
    <property type="match status" value="1"/>
</dbReference>
<dbReference type="InterPro" id="IPR036068">
    <property type="entry name" value="Nicotinate_pribotase-like_C"/>
</dbReference>
<dbReference type="Gene3D" id="3.90.1170.20">
    <property type="entry name" value="Quinolinate phosphoribosyl transferase, N-terminal domain"/>
    <property type="match status" value="1"/>
</dbReference>
<dbReference type="PATRIC" id="fig|1286631.3.peg.576"/>
<evidence type="ECO:0000256" key="7">
    <source>
        <dbReference type="ARBA" id="ARBA00022642"/>
    </source>
</evidence>
<evidence type="ECO:0000259" key="14">
    <source>
        <dbReference type="Pfam" id="PF02749"/>
    </source>
</evidence>
<evidence type="ECO:0000256" key="8">
    <source>
        <dbReference type="ARBA" id="ARBA00022676"/>
    </source>
</evidence>
<dbReference type="InterPro" id="IPR013785">
    <property type="entry name" value="Aldolase_TIM"/>
</dbReference>
<proteinExistence type="inferred from homology"/>
<keyword evidence="8" id="KW-0328">Glycosyltransferase</keyword>
<dbReference type="Pfam" id="PF12710">
    <property type="entry name" value="HAD"/>
    <property type="match status" value="1"/>
</dbReference>
<dbReference type="Pfam" id="PF02749">
    <property type="entry name" value="QRPTase_N"/>
    <property type="match status" value="1"/>
</dbReference>
<comment type="similarity">
    <text evidence="4">Belongs to the NadC/ModD family.</text>
</comment>
<sequence length="524" mass="56446">MHFEDNETLEAARARNIRDALQEDIGRCDWTAELVPADRRVQARVVAKEDGVLCGRDWFDGCMHGCDASIRIDWAVAEGARFAAGTELCRIDAPARALLSAERSSLNFLQMLSAVATVTREHVDAIEGLSPNPNGCVVLDTRKTLPGLRQAQKYAVRVGGGANQRMALWHGILIKENHIAAAGGITAALKAAQALDSGVSIQIEVENLAELEEALEAGATSVLIDDFSFDDMRAAVALNRGRALLEVSGGVDMTTIREIAATGVDRVSIGRLTKDVRAIDLSMRVLPAAREIAPGLVVRGFEPPLRLSDFRLIAFDMDSTLINIECIDEIADAVGRKAEVAAITAAAMRGEITDFKDSLRRRVALLAGVPVAALEAVWTERLRLNPGAEALVRACQAAGLKIVLVSGGFTFFTDRLRDLLQIDHTRSNLLEIDADGRLTGRVLDQDWGDICDGEEKRRTVLALCAQHGIDPRQAIAMGDGANDLPMMGAVGLSVAHHAKPAVRERAMVAIESGGLDRLLEVVRP</sequence>
<comment type="pathway">
    <text evidence="2">Cofactor biosynthesis; NAD(+) biosynthesis; nicotinate D-ribonucleotide from quinolinate: step 1/1.</text>
</comment>
<reference evidence="15 16" key="1">
    <citation type="journal article" date="2014" name="FEMS Microbiol. Ecol.">
        <title>Sphaerotilus natans encrusted with nanoball-shaped Fe(III) oxide minerals formed by nitrate-reducing mixotrophic Fe(II) oxidation.</title>
        <authorList>
            <person name="Park S."/>
            <person name="Kim D.H."/>
            <person name="Lee J.H."/>
            <person name="Hur H.G."/>
        </authorList>
    </citation>
    <scope>NUCLEOTIDE SEQUENCE [LARGE SCALE GENOMIC DNA]</scope>
    <source>
        <strain evidence="15 16">DSM 6575</strain>
    </source>
</reference>
<dbReference type="GO" id="GO:0009435">
    <property type="term" value="P:NAD+ biosynthetic process"/>
    <property type="evidence" value="ECO:0007669"/>
    <property type="project" value="UniProtKB-UniPathway"/>
</dbReference>
<dbReference type="Proteomes" id="UP000026714">
    <property type="component" value="Unassembled WGS sequence"/>
</dbReference>
<dbReference type="STRING" id="34103.SAMN05421778_11850"/>
<dbReference type="SFLD" id="SFLDG01137">
    <property type="entry name" value="C1.6.1:_Phosphoserine_Phosphat"/>
    <property type="match status" value="1"/>
</dbReference>
<dbReference type="SFLD" id="SFLDG01136">
    <property type="entry name" value="C1.6:_Phosphoserine_Phosphatas"/>
    <property type="match status" value="1"/>
</dbReference>
<keyword evidence="16" id="KW-1185">Reference proteome</keyword>
<dbReference type="PANTHER" id="PTHR32179:SF3">
    <property type="entry name" value="NICOTINATE-NUCLEOTIDE PYROPHOSPHORYLASE [CARBOXYLATING]"/>
    <property type="match status" value="1"/>
</dbReference>